<protein>
    <submittedName>
        <fullName evidence="1">Uncharacterized protein</fullName>
    </submittedName>
</protein>
<dbReference type="GO" id="GO:0005975">
    <property type="term" value="P:carbohydrate metabolic process"/>
    <property type="evidence" value="ECO:0007669"/>
    <property type="project" value="InterPro"/>
</dbReference>
<comment type="caution">
    <text evidence="1">The sequence shown here is derived from an EMBL/GenBank/DDBJ whole genome shotgun (WGS) entry which is preliminary data.</text>
</comment>
<dbReference type="Proteomes" id="UP000623172">
    <property type="component" value="Unassembled WGS sequence"/>
</dbReference>
<dbReference type="GO" id="GO:0030246">
    <property type="term" value="F:carbohydrate binding"/>
    <property type="evidence" value="ECO:0007669"/>
    <property type="project" value="InterPro"/>
</dbReference>
<evidence type="ECO:0000313" key="2">
    <source>
        <dbReference type="Proteomes" id="UP000623172"/>
    </source>
</evidence>
<name>A0A926D5S8_9FIRM</name>
<dbReference type="AlphaFoldDB" id="A0A926D5S8"/>
<dbReference type="GO" id="GO:0004553">
    <property type="term" value="F:hydrolase activity, hydrolyzing O-glycosyl compounds"/>
    <property type="evidence" value="ECO:0007669"/>
    <property type="project" value="InterPro"/>
</dbReference>
<dbReference type="EMBL" id="JACRSR010000003">
    <property type="protein sequence ID" value="MBC8531924.1"/>
    <property type="molecule type" value="Genomic_DNA"/>
</dbReference>
<dbReference type="RefSeq" id="WP_249316731.1">
    <property type="nucleotide sequence ID" value="NZ_JACRSR010000003.1"/>
</dbReference>
<dbReference type="GO" id="GO:0005576">
    <property type="term" value="C:extracellular region"/>
    <property type="evidence" value="ECO:0007669"/>
    <property type="project" value="InterPro"/>
</dbReference>
<dbReference type="SUPFAM" id="SSF51055">
    <property type="entry name" value="Carbohydrate binding domain"/>
    <property type="match status" value="1"/>
</dbReference>
<keyword evidence="2" id="KW-1185">Reference proteome</keyword>
<accession>A0A926D5S8</accession>
<proteinExistence type="predicted"/>
<gene>
    <name evidence="1" type="ORF">H8696_08700</name>
</gene>
<reference evidence="1" key="1">
    <citation type="submission" date="2020-08" db="EMBL/GenBank/DDBJ databases">
        <title>Genome public.</title>
        <authorList>
            <person name="Liu C."/>
            <person name="Sun Q."/>
        </authorList>
    </citation>
    <scope>NUCLEOTIDE SEQUENCE</scope>
    <source>
        <strain evidence="1">NSJ-53</strain>
    </source>
</reference>
<organism evidence="1 2">
    <name type="scientific">Gehongia tenuis</name>
    <dbReference type="NCBI Taxonomy" id="2763655"/>
    <lineage>
        <taxon>Bacteria</taxon>
        <taxon>Bacillati</taxon>
        <taxon>Bacillota</taxon>
        <taxon>Clostridia</taxon>
        <taxon>Christensenellales</taxon>
        <taxon>Christensenellaceae</taxon>
        <taxon>Gehongia</taxon>
    </lineage>
</organism>
<evidence type="ECO:0000313" key="1">
    <source>
        <dbReference type="EMBL" id="MBC8531924.1"/>
    </source>
</evidence>
<dbReference type="InterPro" id="IPR036573">
    <property type="entry name" value="CBM_sf_5/12"/>
</dbReference>
<sequence length="231" mass="26212">MSRTYMDLSNQFPDEIDALTRFSDVTPEYLGTVKQYYDFLEQDNLTSANALLEDNPALKTMIINAENLNKFVDIAISLERFYRDEVEDYLVNIVKYKGAWNENTAYTKYDVVTYAREDNIEAYMGIVLDIPLGILPTNTAYFVPMVVRGPQGVSGTGLSYRYAWSSIQQYQTDDCVAYKNALWAAKRNNVGAIPQDGSADWELVLGIPSQITVSELPPVDLSVGYLWYKEI</sequence>